<feature type="transmembrane region" description="Helical" evidence="1">
    <location>
        <begin position="173"/>
        <end position="192"/>
    </location>
</feature>
<comment type="caution">
    <text evidence="2">The sequence shown here is derived from an EMBL/GenBank/DDBJ whole genome shotgun (WGS) entry which is preliminary data.</text>
</comment>
<dbReference type="Proteomes" id="UP001596390">
    <property type="component" value="Unassembled WGS sequence"/>
</dbReference>
<keyword evidence="3" id="KW-1185">Reference proteome</keyword>
<name>A0ABD5YFZ2_9EURY</name>
<sequence>MSSDTEELVEPSERTRYVLLRSKHVIVPLSVRTKLRWCGLIALSAALVGPIVAALPAPVRETYFAGNPVTTPLGAAAVVFVGVGGLAAAGVGLTAVALYVDRHPDPPESQAWDLIAAEDAATGFGLVTGTLGVGSGGAILASGHWGTDAVRRLVDLGVEPYLVYEPLPATPRLATVAALVVGLGALASSAYAGRS</sequence>
<dbReference type="EMBL" id="JBHSZZ010000039">
    <property type="protein sequence ID" value="MFC7187392.1"/>
    <property type="molecule type" value="Genomic_DNA"/>
</dbReference>
<keyword evidence="1" id="KW-0812">Transmembrane</keyword>
<evidence type="ECO:0000256" key="1">
    <source>
        <dbReference type="SAM" id="Phobius"/>
    </source>
</evidence>
<accession>A0ABD5YFZ2</accession>
<dbReference type="AlphaFoldDB" id="A0ABD5YFZ2"/>
<feature type="transmembrane region" description="Helical" evidence="1">
    <location>
        <begin position="75"/>
        <end position="100"/>
    </location>
</feature>
<protein>
    <submittedName>
        <fullName evidence="2">Uncharacterized protein</fullName>
    </submittedName>
</protein>
<organism evidence="2 3">
    <name type="scientific">Halorubrum yunnanense</name>
    <dbReference type="NCBI Taxonomy" id="1526162"/>
    <lineage>
        <taxon>Archaea</taxon>
        <taxon>Methanobacteriati</taxon>
        <taxon>Methanobacteriota</taxon>
        <taxon>Stenosarchaea group</taxon>
        <taxon>Halobacteria</taxon>
        <taxon>Halobacteriales</taxon>
        <taxon>Haloferacaceae</taxon>
        <taxon>Halorubrum</taxon>
    </lineage>
</organism>
<evidence type="ECO:0000313" key="2">
    <source>
        <dbReference type="EMBL" id="MFC7187392.1"/>
    </source>
</evidence>
<keyword evidence="1" id="KW-1133">Transmembrane helix</keyword>
<keyword evidence="1" id="KW-0472">Membrane</keyword>
<dbReference type="RefSeq" id="WP_267664660.1">
    <property type="nucleotide sequence ID" value="NZ_JAODIX010000039.1"/>
</dbReference>
<evidence type="ECO:0000313" key="3">
    <source>
        <dbReference type="Proteomes" id="UP001596390"/>
    </source>
</evidence>
<gene>
    <name evidence="2" type="ORF">ACFQMK_10910</name>
</gene>
<feature type="transmembrane region" description="Helical" evidence="1">
    <location>
        <begin position="37"/>
        <end position="55"/>
    </location>
</feature>
<reference evidence="2 3" key="1">
    <citation type="journal article" date="2019" name="Int. J. Syst. Evol. Microbiol.">
        <title>The Global Catalogue of Microorganisms (GCM) 10K type strain sequencing project: providing services to taxonomists for standard genome sequencing and annotation.</title>
        <authorList>
            <consortium name="The Broad Institute Genomics Platform"/>
            <consortium name="The Broad Institute Genome Sequencing Center for Infectious Disease"/>
            <person name="Wu L."/>
            <person name="Ma J."/>
        </authorList>
    </citation>
    <scope>NUCLEOTIDE SEQUENCE [LARGE SCALE GENOMIC DNA]</scope>
    <source>
        <strain evidence="2 3">Q85</strain>
    </source>
</reference>
<proteinExistence type="predicted"/>